<organism evidence="2 3">
    <name type="scientific">Acer saccharum</name>
    <name type="common">Sugar maple</name>
    <dbReference type="NCBI Taxonomy" id="4024"/>
    <lineage>
        <taxon>Eukaryota</taxon>
        <taxon>Viridiplantae</taxon>
        <taxon>Streptophyta</taxon>
        <taxon>Embryophyta</taxon>
        <taxon>Tracheophyta</taxon>
        <taxon>Spermatophyta</taxon>
        <taxon>Magnoliopsida</taxon>
        <taxon>eudicotyledons</taxon>
        <taxon>Gunneridae</taxon>
        <taxon>Pentapetalae</taxon>
        <taxon>rosids</taxon>
        <taxon>malvids</taxon>
        <taxon>Sapindales</taxon>
        <taxon>Sapindaceae</taxon>
        <taxon>Hippocastanoideae</taxon>
        <taxon>Acereae</taxon>
        <taxon>Acer</taxon>
    </lineage>
</organism>
<proteinExistence type="predicted"/>
<keyword evidence="1" id="KW-0472">Membrane</keyword>
<keyword evidence="3" id="KW-1185">Reference proteome</keyword>
<comment type="caution">
    <text evidence="2">The sequence shown here is derived from an EMBL/GenBank/DDBJ whole genome shotgun (WGS) entry which is preliminary data.</text>
</comment>
<gene>
    <name evidence="2" type="ORF">LWI29_012353</name>
</gene>
<reference evidence="2" key="2">
    <citation type="submission" date="2023-06" db="EMBL/GenBank/DDBJ databases">
        <authorList>
            <person name="Swenson N.G."/>
            <person name="Wegrzyn J.L."/>
            <person name="Mcevoy S.L."/>
        </authorList>
    </citation>
    <scope>NUCLEOTIDE SEQUENCE</scope>
    <source>
        <strain evidence="2">NS2018</strain>
        <tissue evidence="2">Leaf</tissue>
    </source>
</reference>
<dbReference type="EMBL" id="JAUESC010000002">
    <property type="protein sequence ID" value="KAK0604133.1"/>
    <property type="molecule type" value="Genomic_DNA"/>
</dbReference>
<dbReference type="AlphaFoldDB" id="A0AA39T9M6"/>
<reference evidence="2" key="1">
    <citation type="journal article" date="2022" name="Plant J.">
        <title>Strategies of tolerance reflected in two North American maple genomes.</title>
        <authorList>
            <person name="McEvoy S.L."/>
            <person name="Sezen U.U."/>
            <person name="Trouern-Trend A."/>
            <person name="McMahon S.M."/>
            <person name="Schaberg P.G."/>
            <person name="Yang J."/>
            <person name="Wegrzyn J.L."/>
            <person name="Swenson N.G."/>
        </authorList>
    </citation>
    <scope>NUCLEOTIDE SEQUENCE</scope>
    <source>
        <strain evidence="2">NS2018</strain>
    </source>
</reference>
<keyword evidence="1" id="KW-0812">Transmembrane</keyword>
<evidence type="ECO:0000313" key="3">
    <source>
        <dbReference type="Proteomes" id="UP001168877"/>
    </source>
</evidence>
<keyword evidence="1" id="KW-1133">Transmembrane helix</keyword>
<dbReference type="Proteomes" id="UP001168877">
    <property type="component" value="Unassembled WGS sequence"/>
</dbReference>
<sequence length="231" mass="25134">MENSITDGYLSTIEVHHRRSKIDPFDQRSIDSSIVQNEDQSAPPSHNSTGSSLTQIDQLLRTRSQSSIGGGMTPQLAQPIEATPITKFSTEIIRLIAYKRSITTLITVVPIKVIGHKSSRTAHCVGTLLPQPLDLPGVIDLVELQHSQLHLLLVVLELLWLSVGLLLLLLGTTAKAEHQVESGLLLDVKVGQTVAVLELLAGEDEALLVRRDSLLVQRDSLPLGVSRRSAS</sequence>
<name>A0AA39T9M6_ACESA</name>
<evidence type="ECO:0000256" key="1">
    <source>
        <dbReference type="SAM" id="Phobius"/>
    </source>
</evidence>
<accession>A0AA39T9M6</accession>
<protein>
    <submittedName>
        <fullName evidence="2">Uncharacterized protein</fullName>
    </submittedName>
</protein>
<evidence type="ECO:0000313" key="2">
    <source>
        <dbReference type="EMBL" id="KAK0604133.1"/>
    </source>
</evidence>
<feature type="transmembrane region" description="Helical" evidence="1">
    <location>
        <begin position="149"/>
        <end position="170"/>
    </location>
</feature>